<evidence type="ECO:0000256" key="4">
    <source>
        <dbReference type="ARBA" id="ARBA00023004"/>
    </source>
</evidence>
<proteinExistence type="inferred from homology"/>
<keyword evidence="4 5" id="KW-0408">Iron</keyword>
<dbReference type="InterPro" id="IPR004294">
    <property type="entry name" value="Carotenoid_Oase"/>
</dbReference>
<dbReference type="PANTHER" id="PTHR10543:SF89">
    <property type="entry name" value="CAROTENOID 9,10(9',10')-CLEAVAGE DIOXYGENASE 1"/>
    <property type="match status" value="1"/>
</dbReference>
<evidence type="ECO:0000313" key="6">
    <source>
        <dbReference type="EMBL" id="GAA4069212.1"/>
    </source>
</evidence>
<evidence type="ECO:0000256" key="3">
    <source>
        <dbReference type="ARBA" id="ARBA00023002"/>
    </source>
</evidence>
<comment type="similarity">
    <text evidence="1 5">Belongs to the carotenoid oxygenase family.</text>
</comment>
<keyword evidence="5" id="KW-0223">Dioxygenase</keyword>
<dbReference type="Proteomes" id="UP001500683">
    <property type="component" value="Unassembled WGS sequence"/>
</dbReference>
<dbReference type="RefSeq" id="WP_344945618.1">
    <property type="nucleotide sequence ID" value="NZ_BAAAZG010000015.1"/>
</dbReference>
<comment type="caution">
    <text evidence="6">The sequence shown here is derived from an EMBL/GenBank/DDBJ whole genome shotgun (WGS) entry which is preliminary data.</text>
</comment>
<sequence length="489" mass="53217">MTPSATERGYAPVRTEHTAVDLAVTGTVPEHLDGRYVRIGPNPMGGFDPEADHLFAGDGMVHGVRLRGGRAEWYRNRWVRTADVSRALGERPRPGRVHAGMDFAVNTNVLGHAGRTLALVEGGTRPYELTDELETVGACDFDGTLPGGYTAHPHRDPDTGELHAVSYFFGWGNRVQYSVLTAAGRIRRIVDVEVGGSPMMHDFALTDRHVILFDLPVTFDPRLATRGMPRWLARPGRSLLSRVVGRTPIPEPVIARAAWLGSRYSSGLGVPYAWNPDYPARVGVLPRDGGSGGVRWFGIAPCYVFHQLNAYEDGDVIVVDVVRHPKMFAGGTVPGEGVPVLERWRVDPASGRVTQDVVDDRPQEFPRADERLVGRRHRYGYSVGADTGAGRERLLDFDPDVLFKHDLAAGTTAVHRFGPGRAAGEFVFVPASDDADEDEGVLMGYVHDAATGRSDLALVDAQTLETVGLVHLPVRVPSGFHGNWIPAAP</sequence>
<reference evidence="7" key="1">
    <citation type="journal article" date="2019" name="Int. J. Syst. Evol. Microbiol.">
        <title>The Global Catalogue of Microorganisms (GCM) 10K type strain sequencing project: providing services to taxonomists for standard genome sequencing and annotation.</title>
        <authorList>
            <consortium name="The Broad Institute Genomics Platform"/>
            <consortium name="The Broad Institute Genome Sequencing Center for Infectious Disease"/>
            <person name="Wu L."/>
            <person name="Ma J."/>
        </authorList>
    </citation>
    <scope>NUCLEOTIDE SEQUENCE [LARGE SCALE GENOMIC DNA]</scope>
    <source>
        <strain evidence="7">JCM 16702</strain>
    </source>
</reference>
<dbReference type="PANTHER" id="PTHR10543">
    <property type="entry name" value="BETA-CAROTENE DIOXYGENASE"/>
    <property type="match status" value="1"/>
</dbReference>
<organism evidence="6 7">
    <name type="scientific">Actinomadura miaoliensis</name>
    <dbReference type="NCBI Taxonomy" id="430685"/>
    <lineage>
        <taxon>Bacteria</taxon>
        <taxon>Bacillati</taxon>
        <taxon>Actinomycetota</taxon>
        <taxon>Actinomycetes</taxon>
        <taxon>Streptosporangiales</taxon>
        <taxon>Thermomonosporaceae</taxon>
        <taxon>Actinomadura</taxon>
    </lineage>
</organism>
<keyword evidence="2 5" id="KW-0479">Metal-binding</keyword>
<evidence type="ECO:0000256" key="2">
    <source>
        <dbReference type="ARBA" id="ARBA00022723"/>
    </source>
</evidence>
<protein>
    <recommendedName>
        <fullName evidence="5">Dioxygenase</fullName>
        <ecNumber evidence="5">1.13.11.-</ecNumber>
    </recommendedName>
</protein>
<keyword evidence="3 5" id="KW-0560">Oxidoreductase</keyword>
<keyword evidence="7" id="KW-1185">Reference proteome</keyword>
<evidence type="ECO:0000256" key="5">
    <source>
        <dbReference type="RuleBase" id="RU364048"/>
    </source>
</evidence>
<dbReference type="EMBL" id="BAAAZG010000015">
    <property type="protein sequence ID" value="GAA4069212.1"/>
    <property type="molecule type" value="Genomic_DNA"/>
</dbReference>
<dbReference type="EC" id="1.13.11.-" evidence="5"/>
<gene>
    <name evidence="6" type="ORF">GCM10022214_25420</name>
</gene>
<accession>A0ABP7VL47</accession>
<comment type="cofactor">
    <cofactor evidence="5">
        <name>Fe(2+)</name>
        <dbReference type="ChEBI" id="CHEBI:29033"/>
    </cofactor>
    <text evidence="5">Binds 1 Fe(2+) ion per subunit.</text>
</comment>
<evidence type="ECO:0000313" key="7">
    <source>
        <dbReference type="Proteomes" id="UP001500683"/>
    </source>
</evidence>
<name>A0ABP7VL47_9ACTN</name>
<dbReference type="Pfam" id="PF03055">
    <property type="entry name" value="RPE65"/>
    <property type="match status" value="1"/>
</dbReference>
<evidence type="ECO:0000256" key="1">
    <source>
        <dbReference type="ARBA" id="ARBA00006787"/>
    </source>
</evidence>